<dbReference type="OrthoDB" id="9764501at2"/>
<keyword evidence="17" id="KW-1185">Reference proteome</keyword>
<keyword evidence="6 12" id="KW-0819">tRNA processing</keyword>
<keyword evidence="7" id="KW-0521">NADP</keyword>
<evidence type="ECO:0000256" key="5">
    <source>
        <dbReference type="ARBA" id="ARBA00022643"/>
    </source>
</evidence>
<dbReference type="InterPro" id="IPR001269">
    <property type="entry name" value="DUS_fam"/>
</dbReference>
<dbReference type="NCBIfam" id="TIGR00737">
    <property type="entry name" value="nifR3_yhdG"/>
    <property type="match status" value="1"/>
</dbReference>
<feature type="binding site" evidence="14">
    <location>
        <begin position="227"/>
        <end position="228"/>
    </location>
    <ligand>
        <name>FMN</name>
        <dbReference type="ChEBI" id="CHEBI:58210"/>
    </ligand>
</feature>
<dbReference type="InterPro" id="IPR013785">
    <property type="entry name" value="Aldolase_TIM"/>
</dbReference>
<gene>
    <name evidence="16" type="ORF">SAMN04488558_10584</name>
</gene>
<dbReference type="PIRSF" id="PIRSF006621">
    <property type="entry name" value="Dus"/>
    <property type="match status" value="1"/>
</dbReference>
<sequence>MFKIGDIQIDNPIVVAPMAGVSNAAFRTIVKQFGAGLVVCEMISDKGIQYRNKKTLSMLHIAENEYPLSIQIMGGNKDTLVEAAKYVAENTEAAIIDINMGCPVNKVIKAEAGARWLLDPNKVYEMVHAVVSAIDKPVTVKMRTGWDDDHLYAVENALAAQEAGVSMIAMHGRTRVQMYEGKANWDILAEVASHVKGIPFVGNGDVRTPQQAKQLLAETGVDGVMVGRAALGNPWVVKQMVHYLETGEELPAMSPRDKIDIAIEHLHRLVALKGDREATREFRTQAHYYLKGIPRSSKVKVAINETESSQVVIDMLNEFADQAEAADKKRRLHRQRRQDQAS</sequence>
<feature type="binding site" evidence="14">
    <location>
        <begin position="17"/>
        <end position="19"/>
    </location>
    <ligand>
        <name>FMN</name>
        <dbReference type="ChEBI" id="CHEBI:58210"/>
    </ligand>
</feature>
<evidence type="ECO:0000313" key="17">
    <source>
        <dbReference type="Proteomes" id="UP000198833"/>
    </source>
</evidence>
<dbReference type="GO" id="GO:0017150">
    <property type="term" value="F:tRNA dihydrouridine synthase activity"/>
    <property type="evidence" value="ECO:0007669"/>
    <property type="project" value="InterPro"/>
</dbReference>
<organism evidence="16 17">
    <name type="scientific">Ignavigranum ruoffiae</name>
    <dbReference type="NCBI Taxonomy" id="89093"/>
    <lineage>
        <taxon>Bacteria</taxon>
        <taxon>Bacillati</taxon>
        <taxon>Bacillota</taxon>
        <taxon>Bacilli</taxon>
        <taxon>Lactobacillales</taxon>
        <taxon>Aerococcaceae</taxon>
        <taxon>Ignavigranum</taxon>
    </lineage>
</organism>
<dbReference type="CDD" id="cd02801">
    <property type="entry name" value="DUS_like_FMN"/>
    <property type="match status" value="1"/>
</dbReference>
<dbReference type="GO" id="GO:0000049">
    <property type="term" value="F:tRNA binding"/>
    <property type="evidence" value="ECO:0007669"/>
    <property type="project" value="UniProtKB-KW"/>
</dbReference>
<evidence type="ECO:0000313" key="16">
    <source>
        <dbReference type="EMBL" id="SEQ10586.1"/>
    </source>
</evidence>
<dbReference type="PROSITE" id="PS01136">
    <property type="entry name" value="UPF0034"/>
    <property type="match status" value="1"/>
</dbReference>
<evidence type="ECO:0000256" key="11">
    <source>
        <dbReference type="ARBA" id="ARBA00048802"/>
    </source>
</evidence>
<dbReference type="GO" id="GO:0050660">
    <property type="term" value="F:flavin adenine dinucleotide binding"/>
    <property type="evidence" value="ECO:0007669"/>
    <property type="project" value="InterPro"/>
</dbReference>
<accession>A0A1H9DAR8</accession>
<dbReference type="SUPFAM" id="SSF51395">
    <property type="entry name" value="FMN-linked oxidoreductases"/>
    <property type="match status" value="1"/>
</dbReference>
<comment type="similarity">
    <text evidence="12">Belongs to the dus family.</text>
</comment>
<evidence type="ECO:0000256" key="8">
    <source>
        <dbReference type="ARBA" id="ARBA00022884"/>
    </source>
</evidence>
<dbReference type="Gene3D" id="3.20.20.70">
    <property type="entry name" value="Aldolase class I"/>
    <property type="match status" value="1"/>
</dbReference>
<dbReference type="Proteomes" id="UP000198833">
    <property type="component" value="Unassembled WGS sequence"/>
</dbReference>
<dbReference type="PANTHER" id="PTHR45846:SF1">
    <property type="entry name" value="TRNA-DIHYDROURIDINE(47) SYNTHASE [NAD(P)(+)]-LIKE"/>
    <property type="match status" value="1"/>
</dbReference>
<dbReference type="AlphaFoldDB" id="A0A1H9DAR8"/>
<dbReference type="InterPro" id="IPR018517">
    <property type="entry name" value="tRNA_hU_synthase_CS"/>
</dbReference>
<name>A0A1H9DAR8_9LACT</name>
<evidence type="ECO:0000259" key="15">
    <source>
        <dbReference type="Pfam" id="PF01207"/>
    </source>
</evidence>
<keyword evidence="8" id="KW-0694">RNA-binding</keyword>
<dbReference type="InterPro" id="IPR035587">
    <property type="entry name" value="DUS-like_FMN-bd"/>
</dbReference>
<dbReference type="EMBL" id="FOEN01000005">
    <property type="protein sequence ID" value="SEQ10586.1"/>
    <property type="molecule type" value="Genomic_DNA"/>
</dbReference>
<evidence type="ECO:0000256" key="1">
    <source>
        <dbReference type="ARBA" id="ARBA00001917"/>
    </source>
</evidence>
<dbReference type="Pfam" id="PF01207">
    <property type="entry name" value="Dus"/>
    <property type="match status" value="1"/>
</dbReference>
<evidence type="ECO:0000256" key="3">
    <source>
        <dbReference type="ARBA" id="ARBA00022555"/>
    </source>
</evidence>
<feature type="binding site" evidence="14">
    <location>
        <position position="141"/>
    </location>
    <ligand>
        <name>FMN</name>
        <dbReference type="ChEBI" id="CHEBI:58210"/>
    </ligand>
</feature>
<keyword evidence="5 12" id="KW-0288">FMN</keyword>
<feature type="active site" description="Proton donor" evidence="13">
    <location>
        <position position="102"/>
    </location>
</feature>
<dbReference type="PANTHER" id="PTHR45846">
    <property type="entry name" value="TRNA-DIHYDROURIDINE(47) SYNTHASE [NAD(P)(+)]-LIKE"/>
    <property type="match status" value="1"/>
</dbReference>
<dbReference type="Gene3D" id="1.10.1200.80">
    <property type="entry name" value="Putative flavin oxidoreducatase, domain 2"/>
    <property type="match status" value="1"/>
</dbReference>
<comment type="catalytic activity">
    <reaction evidence="11">
        <text>a 5,6-dihydrouridine in tRNA + NAD(+) = a uridine in tRNA + NADH + H(+)</text>
        <dbReference type="Rhea" id="RHEA:54452"/>
        <dbReference type="Rhea" id="RHEA-COMP:13339"/>
        <dbReference type="Rhea" id="RHEA-COMP:13887"/>
        <dbReference type="ChEBI" id="CHEBI:15378"/>
        <dbReference type="ChEBI" id="CHEBI:57540"/>
        <dbReference type="ChEBI" id="CHEBI:57945"/>
        <dbReference type="ChEBI" id="CHEBI:65315"/>
        <dbReference type="ChEBI" id="CHEBI:74443"/>
    </reaction>
</comment>
<feature type="domain" description="DUS-like FMN-binding" evidence="15">
    <location>
        <begin position="15"/>
        <end position="319"/>
    </location>
</feature>
<dbReference type="EC" id="1.3.1.-" evidence="12"/>
<feature type="binding site" evidence="14">
    <location>
        <position position="171"/>
    </location>
    <ligand>
        <name>FMN</name>
        <dbReference type="ChEBI" id="CHEBI:58210"/>
    </ligand>
</feature>
<reference evidence="16 17" key="1">
    <citation type="submission" date="2016-10" db="EMBL/GenBank/DDBJ databases">
        <authorList>
            <person name="de Groot N.N."/>
        </authorList>
    </citation>
    <scope>NUCLEOTIDE SEQUENCE [LARGE SCALE GENOMIC DNA]</scope>
    <source>
        <strain evidence="16 17">DSM 15695</strain>
    </source>
</reference>
<keyword evidence="3" id="KW-0820">tRNA-binding</keyword>
<evidence type="ECO:0000256" key="6">
    <source>
        <dbReference type="ARBA" id="ARBA00022694"/>
    </source>
</evidence>
<feature type="binding site" evidence="14">
    <location>
        <position position="71"/>
    </location>
    <ligand>
        <name>FMN</name>
        <dbReference type="ChEBI" id="CHEBI:58210"/>
    </ligand>
</feature>
<dbReference type="InterPro" id="IPR004652">
    <property type="entry name" value="DusB-like"/>
</dbReference>
<keyword evidence="4 12" id="KW-0285">Flavoprotein</keyword>
<dbReference type="STRING" id="89093.SAMN04488558_10584"/>
<proteinExistence type="inferred from homology"/>
<comment type="catalytic activity">
    <reaction evidence="10">
        <text>a 5,6-dihydrouridine in tRNA + NADP(+) = a uridine in tRNA + NADPH + H(+)</text>
        <dbReference type="Rhea" id="RHEA:23624"/>
        <dbReference type="Rhea" id="RHEA-COMP:13339"/>
        <dbReference type="Rhea" id="RHEA-COMP:13887"/>
        <dbReference type="ChEBI" id="CHEBI:15378"/>
        <dbReference type="ChEBI" id="CHEBI:57783"/>
        <dbReference type="ChEBI" id="CHEBI:58349"/>
        <dbReference type="ChEBI" id="CHEBI:65315"/>
        <dbReference type="ChEBI" id="CHEBI:74443"/>
    </reaction>
</comment>
<evidence type="ECO:0000256" key="4">
    <source>
        <dbReference type="ARBA" id="ARBA00022630"/>
    </source>
</evidence>
<keyword evidence="14" id="KW-0547">Nucleotide-binding</keyword>
<evidence type="ECO:0000256" key="13">
    <source>
        <dbReference type="PIRSR" id="PIRSR006621-1"/>
    </source>
</evidence>
<evidence type="ECO:0000256" key="2">
    <source>
        <dbReference type="ARBA" id="ARBA00002790"/>
    </source>
</evidence>
<comment type="function">
    <text evidence="2 12">Catalyzes the synthesis of 5,6-dihydrouridine (D), a modified base found in the D-loop of most tRNAs, via the reduction of the C5-C6 double bond in target uridines.</text>
</comment>
<dbReference type="InterPro" id="IPR024036">
    <property type="entry name" value="tRNA-dHydroUridine_Synthase_C"/>
</dbReference>
<evidence type="ECO:0000256" key="12">
    <source>
        <dbReference type="PIRNR" id="PIRNR006621"/>
    </source>
</evidence>
<evidence type="ECO:0000256" key="14">
    <source>
        <dbReference type="PIRSR" id="PIRSR006621-2"/>
    </source>
</evidence>
<comment type="cofactor">
    <cofactor evidence="1 12 14">
        <name>FMN</name>
        <dbReference type="ChEBI" id="CHEBI:58210"/>
    </cofactor>
</comment>
<dbReference type="RefSeq" id="WP_092571584.1">
    <property type="nucleotide sequence ID" value="NZ_CALUDV010000001.1"/>
</dbReference>
<keyword evidence="9 12" id="KW-0560">Oxidoreductase</keyword>
<evidence type="ECO:0000256" key="7">
    <source>
        <dbReference type="ARBA" id="ARBA00022857"/>
    </source>
</evidence>
<protein>
    <recommendedName>
        <fullName evidence="12">tRNA-dihydrouridine synthase</fullName>
        <ecNumber evidence="12">1.3.1.-</ecNumber>
    </recommendedName>
</protein>
<evidence type="ECO:0000256" key="9">
    <source>
        <dbReference type="ARBA" id="ARBA00023002"/>
    </source>
</evidence>
<evidence type="ECO:0000256" key="10">
    <source>
        <dbReference type="ARBA" id="ARBA00048205"/>
    </source>
</evidence>